<gene>
    <name evidence="12" type="ORF">JO380_002833</name>
</gene>
<feature type="region of interest" description="Disordered" evidence="9">
    <location>
        <begin position="28"/>
        <end position="48"/>
    </location>
</feature>
<dbReference type="EC" id="2.1.1.63" evidence="8"/>
<dbReference type="GO" id="GO:0003908">
    <property type="term" value="F:methylated-DNA-[protein]-cysteine S-methyltransferase activity"/>
    <property type="evidence" value="ECO:0007669"/>
    <property type="project" value="UniProtKB-EC"/>
</dbReference>
<evidence type="ECO:0000259" key="11">
    <source>
        <dbReference type="Pfam" id="PF02870"/>
    </source>
</evidence>
<keyword evidence="13" id="KW-1185">Reference proteome</keyword>
<evidence type="ECO:0000256" key="1">
    <source>
        <dbReference type="ARBA" id="ARBA00001286"/>
    </source>
</evidence>
<reference evidence="12 13" key="1">
    <citation type="submission" date="2023-07" db="EMBL/GenBank/DDBJ databases">
        <title>Sequencing the genomes of 1000 actinobacteria strains.</title>
        <authorList>
            <person name="Klenk H.-P."/>
        </authorList>
    </citation>
    <scope>NUCLEOTIDE SEQUENCE [LARGE SCALE GENOMIC DNA]</scope>
    <source>
        <strain evidence="12 13">DSM 14785</strain>
    </source>
</reference>
<accession>A0ABU0GM61</accession>
<dbReference type="CDD" id="cd06445">
    <property type="entry name" value="ATase"/>
    <property type="match status" value="1"/>
</dbReference>
<evidence type="ECO:0000259" key="10">
    <source>
        <dbReference type="Pfam" id="PF01035"/>
    </source>
</evidence>
<keyword evidence="4 8" id="KW-0808">Transferase</keyword>
<dbReference type="Proteomes" id="UP001240250">
    <property type="component" value="Unassembled WGS sequence"/>
</dbReference>
<dbReference type="NCBIfam" id="TIGR00589">
    <property type="entry name" value="ogt"/>
    <property type="match status" value="1"/>
</dbReference>
<dbReference type="PANTHER" id="PTHR10815">
    <property type="entry name" value="METHYLATED-DNA--PROTEIN-CYSTEINE METHYLTRANSFERASE"/>
    <property type="match status" value="1"/>
</dbReference>
<dbReference type="HAMAP" id="MF_00772">
    <property type="entry name" value="OGT"/>
    <property type="match status" value="1"/>
</dbReference>
<comment type="subcellular location">
    <subcellularLocation>
        <location evidence="8">Cytoplasm</location>
    </subcellularLocation>
</comment>
<protein>
    <recommendedName>
        <fullName evidence="8">Methylated-DNA--protein-cysteine methyltransferase</fullName>
        <ecNumber evidence="8">2.1.1.63</ecNumber>
    </recommendedName>
    <alternativeName>
        <fullName evidence="8">6-O-methylguanine-DNA methyltransferase</fullName>
        <shortName evidence="8">MGMT</shortName>
    </alternativeName>
    <alternativeName>
        <fullName evidence="8">O-6-methylguanine-DNA-alkyltransferase</fullName>
    </alternativeName>
</protein>
<evidence type="ECO:0000256" key="5">
    <source>
        <dbReference type="ARBA" id="ARBA00022763"/>
    </source>
</evidence>
<evidence type="ECO:0000313" key="13">
    <source>
        <dbReference type="Proteomes" id="UP001240250"/>
    </source>
</evidence>
<keyword evidence="3 8" id="KW-0489">Methyltransferase</keyword>
<dbReference type="Pfam" id="PF01035">
    <property type="entry name" value="DNA_binding_1"/>
    <property type="match status" value="1"/>
</dbReference>
<keyword evidence="2 8" id="KW-0963">Cytoplasm</keyword>
<comment type="catalytic activity">
    <reaction evidence="1 8">
        <text>a 4-O-methyl-thymidine in DNA + L-cysteinyl-[protein] = a thymidine in DNA + S-methyl-L-cysteinyl-[protein]</text>
        <dbReference type="Rhea" id="RHEA:53428"/>
        <dbReference type="Rhea" id="RHEA-COMP:10131"/>
        <dbReference type="Rhea" id="RHEA-COMP:10132"/>
        <dbReference type="Rhea" id="RHEA-COMP:13555"/>
        <dbReference type="Rhea" id="RHEA-COMP:13556"/>
        <dbReference type="ChEBI" id="CHEBI:29950"/>
        <dbReference type="ChEBI" id="CHEBI:82612"/>
        <dbReference type="ChEBI" id="CHEBI:137386"/>
        <dbReference type="ChEBI" id="CHEBI:137387"/>
        <dbReference type="EC" id="2.1.1.63"/>
    </reaction>
</comment>
<comment type="caution">
    <text evidence="12">The sequence shown here is derived from an EMBL/GenBank/DDBJ whole genome shotgun (WGS) entry which is preliminary data.</text>
</comment>
<evidence type="ECO:0000313" key="12">
    <source>
        <dbReference type="EMBL" id="MDQ0426452.1"/>
    </source>
</evidence>
<dbReference type="PANTHER" id="PTHR10815:SF5">
    <property type="entry name" value="METHYLATED-DNA--PROTEIN-CYSTEINE METHYLTRANSFERASE"/>
    <property type="match status" value="1"/>
</dbReference>
<dbReference type="InterPro" id="IPR008332">
    <property type="entry name" value="MethylG_MeTrfase_N"/>
</dbReference>
<dbReference type="SUPFAM" id="SSF53155">
    <property type="entry name" value="Methylated DNA-protein cysteine methyltransferase domain"/>
    <property type="match status" value="1"/>
</dbReference>
<feature type="domain" description="Methylguanine DNA methyltransferase ribonuclease-like" evidence="11">
    <location>
        <begin position="4"/>
        <end position="77"/>
    </location>
</feature>
<dbReference type="RefSeq" id="WP_070320856.1">
    <property type="nucleotide sequence ID" value="NZ_CP084585.1"/>
</dbReference>
<dbReference type="SUPFAM" id="SSF46767">
    <property type="entry name" value="Methylated DNA-protein cysteine methyltransferase, C-terminal domain"/>
    <property type="match status" value="1"/>
</dbReference>
<evidence type="ECO:0000256" key="7">
    <source>
        <dbReference type="ARBA" id="ARBA00049348"/>
    </source>
</evidence>
<evidence type="ECO:0000256" key="3">
    <source>
        <dbReference type="ARBA" id="ARBA00022603"/>
    </source>
</evidence>
<evidence type="ECO:0000256" key="8">
    <source>
        <dbReference type="HAMAP-Rule" id="MF_00772"/>
    </source>
</evidence>
<keyword evidence="6 8" id="KW-0234">DNA repair</keyword>
<feature type="active site" description="Nucleophile; methyl group acceptor" evidence="8">
    <location>
        <position position="134"/>
    </location>
</feature>
<evidence type="ECO:0000256" key="9">
    <source>
        <dbReference type="SAM" id="MobiDB-lite"/>
    </source>
</evidence>
<dbReference type="GO" id="GO:0032259">
    <property type="term" value="P:methylation"/>
    <property type="evidence" value="ECO:0007669"/>
    <property type="project" value="UniProtKB-KW"/>
</dbReference>
<dbReference type="InterPro" id="IPR001497">
    <property type="entry name" value="MethylDNA_cys_MeTrfase_AS"/>
</dbReference>
<comment type="catalytic activity">
    <reaction evidence="7 8">
        <text>a 6-O-methyl-2'-deoxyguanosine in DNA + L-cysteinyl-[protein] = S-methyl-L-cysteinyl-[protein] + a 2'-deoxyguanosine in DNA</text>
        <dbReference type="Rhea" id="RHEA:24000"/>
        <dbReference type="Rhea" id="RHEA-COMP:10131"/>
        <dbReference type="Rhea" id="RHEA-COMP:10132"/>
        <dbReference type="Rhea" id="RHEA-COMP:11367"/>
        <dbReference type="Rhea" id="RHEA-COMP:11368"/>
        <dbReference type="ChEBI" id="CHEBI:29950"/>
        <dbReference type="ChEBI" id="CHEBI:82612"/>
        <dbReference type="ChEBI" id="CHEBI:85445"/>
        <dbReference type="ChEBI" id="CHEBI:85448"/>
        <dbReference type="EC" id="2.1.1.63"/>
    </reaction>
</comment>
<dbReference type="Gene3D" id="1.10.10.10">
    <property type="entry name" value="Winged helix-like DNA-binding domain superfamily/Winged helix DNA-binding domain"/>
    <property type="match status" value="1"/>
</dbReference>
<evidence type="ECO:0000256" key="2">
    <source>
        <dbReference type="ARBA" id="ARBA00022490"/>
    </source>
</evidence>
<dbReference type="InterPro" id="IPR023546">
    <property type="entry name" value="MGMT"/>
</dbReference>
<dbReference type="Pfam" id="PF02870">
    <property type="entry name" value="Methyltransf_1N"/>
    <property type="match status" value="1"/>
</dbReference>
<dbReference type="InterPro" id="IPR036388">
    <property type="entry name" value="WH-like_DNA-bd_sf"/>
</dbReference>
<dbReference type="InterPro" id="IPR014048">
    <property type="entry name" value="MethylDNA_cys_MeTrfase_DNA-bd"/>
</dbReference>
<proteinExistence type="inferred from homology"/>
<dbReference type="Gene3D" id="3.30.160.70">
    <property type="entry name" value="Methylated DNA-protein cysteine methyltransferase domain"/>
    <property type="match status" value="1"/>
</dbReference>
<keyword evidence="5 8" id="KW-0227">DNA damage</keyword>
<evidence type="ECO:0000256" key="4">
    <source>
        <dbReference type="ARBA" id="ARBA00022679"/>
    </source>
</evidence>
<organism evidence="12 13">
    <name type="scientific">Cellulomonas iranensis</name>
    <dbReference type="NCBI Taxonomy" id="76862"/>
    <lineage>
        <taxon>Bacteria</taxon>
        <taxon>Bacillati</taxon>
        <taxon>Actinomycetota</taxon>
        <taxon>Actinomycetes</taxon>
        <taxon>Micrococcales</taxon>
        <taxon>Cellulomonadaceae</taxon>
        <taxon>Cellulomonas</taxon>
    </lineage>
</organism>
<dbReference type="EMBL" id="JAUSVM010000001">
    <property type="protein sequence ID" value="MDQ0426452.1"/>
    <property type="molecule type" value="Genomic_DNA"/>
</dbReference>
<sequence>MTTRYAVVGSPVGDVAVAVADGAVTDVRLPHPDGSAATDGLGEPADPGDDPVLGAAVRQLTAYFAGELRTFDLPLRPRGTAFQQRVWEGLARVPYGTTTTYGALAAAVGLDPRTTARAVGAANGANRLPVVLPCHRVVGADGTLTGFSGGLECKRALLALEARVATGASTLF</sequence>
<dbReference type="InterPro" id="IPR036631">
    <property type="entry name" value="MGMT_N_sf"/>
</dbReference>
<comment type="similarity">
    <text evidence="8">Belongs to the MGMT family.</text>
</comment>
<evidence type="ECO:0000256" key="6">
    <source>
        <dbReference type="ARBA" id="ARBA00023204"/>
    </source>
</evidence>
<name>A0ABU0GM61_9CELL</name>
<comment type="miscellaneous">
    <text evidence="8">This enzyme catalyzes only one turnover and therefore is not strictly catalytic. According to one definition, an enzyme is a biocatalyst that acts repeatedly and over many reaction cycles.</text>
</comment>
<dbReference type="PROSITE" id="PS00374">
    <property type="entry name" value="MGMT"/>
    <property type="match status" value="1"/>
</dbReference>
<dbReference type="InterPro" id="IPR036217">
    <property type="entry name" value="MethylDNA_cys_MeTrfase_DNAb"/>
</dbReference>
<comment type="function">
    <text evidence="8">Involved in the cellular defense against the biological effects of O6-methylguanine (O6-MeG) and O4-methylthymine (O4-MeT) in DNA. Repairs the methylated nucleobase in DNA by stoichiometrically transferring the methyl group to a cysteine residue in the enzyme. This is a suicide reaction: the enzyme is irreversibly inactivated.</text>
</comment>
<feature type="domain" description="Methylated-DNA-[protein]-cysteine S-methyltransferase DNA binding" evidence="10">
    <location>
        <begin position="81"/>
        <end position="162"/>
    </location>
</feature>